<sequence>MRYAGLIVLIALVAAAAIGRRLLRYPGQWRHAFGGEYDEHRRDLDSARDRLASLQRDAKREHRTAASGVDAAASAYRRRVRDAEARLAALRDPGRGNPRGELGALRLHQYTLQVTTGGRTGEYPLDELSIRPDPAGAETHVHLILPKGRQQVLPFPREDYPEAAVRAFVADVHDAVAAAKRAKAERETLVPEAEAELAEALADTAGQQHAKRHLADVEARHEADPRIPEARRELDAARDRWHHLTGRRPR</sequence>
<organism evidence="3 4">
    <name type="scientific">Kitasatospora terrestris</name>
    <dbReference type="NCBI Taxonomy" id="258051"/>
    <lineage>
        <taxon>Bacteria</taxon>
        <taxon>Bacillati</taxon>
        <taxon>Actinomycetota</taxon>
        <taxon>Actinomycetes</taxon>
        <taxon>Kitasatosporales</taxon>
        <taxon>Streptomycetaceae</taxon>
        <taxon>Kitasatospora</taxon>
    </lineage>
</organism>
<gene>
    <name evidence="3" type="ORF">GCM10023235_02810</name>
</gene>
<evidence type="ECO:0008006" key="5">
    <source>
        <dbReference type="Google" id="ProtNLM"/>
    </source>
</evidence>
<reference evidence="4" key="1">
    <citation type="journal article" date="2019" name="Int. J. Syst. Evol. Microbiol.">
        <title>The Global Catalogue of Microorganisms (GCM) 10K type strain sequencing project: providing services to taxonomists for standard genome sequencing and annotation.</title>
        <authorList>
            <consortium name="The Broad Institute Genomics Platform"/>
            <consortium name="The Broad Institute Genome Sequencing Center for Infectious Disease"/>
            <person name="Wu L."/>
            <person name="Ma J."/>
        </authorList>
    </citation>
    <scope>NUCLEOTIDE SEQUENCE [LARGE SCALE GENOMIC DNA]</scope>
    <source>
        <strain evidence="4">JCM 13006</strain>
    </source>
</reference>
<evidence type="ECO:0000313" key="4">
    <source>
        <dbReference type="Proteomes" id="UP001501752"/>
    </source>
</evidence>
<keyword evidence="1" id="KW-0175">Coiled coil</keyword>
<feature type="region of interest" description="Disordered" evidence="2">
    <location>
        <begin position="203"/>
        <end position="250"/>
    </location>
</feature>
<feature type="coiled-coil region" evidence="1">
    <location>
        <begin position="37"/>
        <end position="64"/>
    </location>
</feature>
<feature type="compositionally biased region" description="Basic residues" evidence="2">
    <location>
        <begin position="240"/>
        <end position="250"/>
    </location>
</feature>
<evidence type="ECO:0000256" key="1">
    <source>
        <dbReference type="SAM" id="Coils"/>
    </source>
</evidence>
<protein>
    <recommendedName>
        <fullName evidence="5">Secreted protein</fullName>
    </recommendedName>
</protein>
<feature type="compositionally biased region" description="Basic and acidic residues" evidence="2">
    <location>
        <begin position="213"/>
        <end position="239"/>
    </location>
</feature>
<keyword evidence="4" id="KW-1185">Reference proteome</keyword>
<proteinExistence type="predicted"/>
<dbReference type="Proteomes" id="UP001501752">
    <property type="component" value="Unassembled WGS sequence"/>
</dbReference>
<dbReference type="RefSeq" id="WP_345694890.1">
    <property type="nucleotide sequence ID" value="NZ_BAABIS010000001.1"/>
</dbReference>
<evidence type="ECO:0000313" key="3">
    <source>
        <dbReference type="EMBL" id="GAA4831998.1"/>
    </source>
</evidence>
<evidence type="ECO:0000256" key="2">
    <source>
        <dbReference type="SAM" id="MobiDB-lite"/>
    </source>
</evidence>
<name>A0ABP9D7U2_9ACTN</name>
<dbReference type="EMBL" id="BAABIS010000001">
    <property type="protein sequence ID" value="GAA4831998.1"/>
    <property type="molecule type" value="Genomic_DNA"/>
</dbReference>
<comment type="caution">
    <text evidence="3">The sequence shown here is derived from an EMBL/GenBank/DDBJ whole genome shotgun (WGS) entry which is preliminary data.</text>
</comment>
<accession>A0ABP9D7U2</accession>